<dbReference type="CDD" id="cd03378">
    <property type="entry name" value="beta_CA_cladeC"/>
    <property type="match status" value="1"/>
</dbReference>
<feature type="binding site" evidence="6">
    <location>
        <position position="222"/>
    </location>
    <ligand>
        <name>Zn(2+)</name>
        <dbReference type="ChEBI" id="CHEBI:29105"/>
    </ligand>
</feature>
<dbReference type="AlphaFoldDB" id="A0AA42IYR6"/>
<dbReference type="Proteomes" id="UP001161094">
    <property type="component" value="Unassembled WGS sequence"/>
</dbReference>
<name>A0AA42IYR6_9BURK</name>
<keyword evidence="6" id="KW-0479">Metal-binding</keyword>
<dbReference type="SUPFAM" id="SSF53056">
    <property type="entry name" value="beta-carbonic anhydrase, cab"/>
    <property type="match status" value="1"/>
</dbReference>
<organism evidence="7 8">
    <name type="scientific">Achromobacter spanius</name>
    <dbReference type="NCBI Taxonomy" id="217203"/>
    <lineage>
        <taxon>Bacteria</taxon>
        <taxon>Pseudomonadati</taxon>
        <taxon>Pseudomonadota</taxon>
        <taxon>Betaproteobacteria</taxon>
        <taxon>Burkholderiales</taxon>
        <taxon>Alcaligenaceae</taxon>
        <taxon>Achromobacter</taxon>
    </lineage>
</organism>
<evidence type="ECO:0000256" key="6">
    <source>
        <dbReference type="PIRSR" id="PIRSR601765-1"/>
    </source>
</evidence>
<dbReference type="RefSeq" id="WP_279994091.1">
    <property type="nucleotide sequence ID" value="NZ_JAOCDZ010000002.1"/>
</dbReference>
<evidence type="ECO:0000256" key="4">
    <source>
        <dbReference type="ARBA" id="ARBA00023239"/>
    </source>
</evidence>
<dbReference type="Pfam" id="PF00484">
    <property type="entry name" value="Pro_CA"/>
    <property type="match status" value="1"/>
</dbReference>
<dbReference type="PROSITE" id="PS00704">
    <property type="entry name" value="PROK_CO2_ANHYDRASE_1"/>
    <property type="match status" value="1"/>
</dbReference>
<comment type="catalytic activity">
    <reaction evidence="5">
        <text>hydrogencarbonate + H(+) = CO2 + H2O</text>
        <dbReference type="Rhea" id="RHEA:10748"/>
        <dbReference type="ChEBI" id="CHEBI:15377"/>
        <dbReference type="ChEBI" id="CHEBI:15378"/>
        <dbReference type="ChEBI" id="CHEBI:16526"/>
        <dbReference type="ChEBI" id="CHEBI:17544"/>
        <dbReference type="EC" id="4.2.1.1"/>
    </reaction>
</comment>
<accession>A0AA42IYR6</accession>
<dbReference type="GO" id="GO:0004089">
    <property type="term" value="F:carbonate dehydratase activity"/>
    <property type="evidence" value="ECO:0007669"/>
    <property type="project" value="UniProtKB-EC"/>
</dbReference>
<dbReference type="InterPro" id="IPR015892">
    <property type="entry name" value="Carbonic_anhydrase_CS"/>
</dbReference>
<evidence type="ECO:0000256" key="1">
    <source>
        <dbReference type="ARBA" id="ARBA00006217"/>
    </source>
</evidence>
<dbReference type="PANTHER" id="PTHR11002">
    <property type="entry name" value="CARBONIC ANHYDRASE"/>
    <property type="match status" value="1"/>
</dbReference>
<dbReference type="PANTHER" id="PTHR11002:SF79">
    <property type="entry name" value="CARBONIC ANHYDRASE 2"/>
    <property type="match status" value="1"/>
</dbReference>
<dbReference type="Gene3D" id="3.40.1050.10">
    <property type="entry name" value="Carbonic anhydrase"/>
    <property type="match status" value="1"/>
</dbReference>
<comment type="similarity">
    <text evidence="1">Belongs to the beta-class carbonic anhydrase family.</text>
</comment>
<evidence type="ECO:0000313" key="7">
    <source>
        <dbReference type="EMBL" id="MDH0735056.1"/>
    </source>
</evidence>
<dbReference type="EMBL" id="JAOCDZ010000002">
    <property type="protein sequence ID" value="MDH0735056.1"/>
    <property type="molecule type" value="Genomic_DNA"/>
</dbReference>
<feature type="binding site" evidence="6">
    <location>
        <position position="169"/>
    </location>
    <ligand>
        <name>Zn(2+)</name>
        <dbReference type="ChEBI" id="CHEBI:29105"/>
    </ligand>
</feature>
<feature type="binding site" evidence="6">
    <location>
        <position position="225"/>
    </location>
    <ligand>
        <name>Zn(2+)</name>
        <dbReference type="ChEBI" id="CHEBI:29105"/>
    </ligand>
</feature>
<keyword evidence="3 6" id="KW-0862">Zinc</keyword>
<dbReference type="SMART" id="SM00947">
    <property type="entry name" value="Pro_CA"/>
    <property type="match status" value="1"/>
</dbReference>
<evidence type="ECO:0000256" key="5">
    <source>
        <dbReference type="ARBA" id="ARBA00048348"/>
    </source>
</evidence>
<dbReference type="InterPro" id="IPR001765">
    <property type="entry name" value="Carbonic_anhydrase"/>
</dbReference>
<comment type="caution">
    <text evidence="7">The sequence shown here is derived from an EMBL/GenBank/DDBJ whole genome shotgun (WGS) entry which is preliminary data.</text>
</comment>
<proteinExistence type="inferred from homology"/>
<dbReference type="InterPro" id="IPR036874">
    <property type="entry name" value="Carbonic_anhydrase_sf"/>
</dbReference>
<dbReference type="GO" id="GO:0008270">
    <property type="term" value="F:zinc ion binding"/>
    <property type="evidence" value="ECO:0007669"/>
    <property type="project" value="InterPro"/>
</dbReference>
<keyword evidence="4" id="KW-0456">Lyase</keyword>
<evidence type="ECO:0000256" key="3">
    <source>
        <dbReference type="ARBA" id="ARBA00022833"/>
    </source>
</evidence>
<evidence type="ECO:0000256" key="2">
    <source>
        <dbReference type="ARBA" id="ARBA00012925"/>
    </source>
</evidence>
<gene>
    <name evidence="7" type="ORF">N5D93_04500</name>
</gene>
<evidence type="ECO:0000313" key="8">
    <source>
        <dbReference type="Proteomes" id="UP001161094"/>
    </source>
</evidence>
<dbReference type="EC" id="4.2.1.1" evidence="2"/>
<dbReference type="GO" id="GO:0015976">
    <property type="term" value="P:carbon utilization"/>
    <property type="evidence" value="ECO:0007669"/>
    <property type="project" value="InterPro"/>
</dbReference>
<reference evidence="7" key="1">
    <citation type="submission" date="2022-09" db="EMBL/GenBank/DDBJ databases">
        <title>Intensive care unit water sources are persistently colonized with multi-drug resistant bacteria and are the site of extensive horizontal gene transfer of antibiotic resistance genes.</title>
        <authorList>
            <person name="Diorio-Toth L."/>
        </authorList>
    </citation>
    <scope>NUCLEOTIDE SEQUENCE</scope>
    <source>
        <strain evidence="7">GD03843</strain>
    </source>
</reference>
<sequence length="316" mass="33926">MRKNGDFWHIGPPYVLVLEDSNQYPQTKDAHVGKVKRPLAQIIVKSTRVTVSKHCYRRTINAHEFSGHLVLWENHMCDCAACVTPSPDSTPRRRLLLGAAGLAAFGATGWAETANAEVPSNDIGGDEALKRLMAGNARYAANKPNMRDFSAGRAARVKTQKPIAAILSCSDSRVAPELAFDQNPGDVFIVRVAGNFVNDDGLASFEFAAKVLNAPLILVLGHNNCGAVDAAIKVLKENAELPGHLPQLVNAIKPAVERASKGDPKNLLTASIAENVRQAVQRLQTAQPVLQGMVQEKKLMVAGGVYDLATGKVALV</sequence>
<protein>
    <recommendedName>
        <fullName evidence="2">carbonic anhydrase</fullName>
        <ecNumber evidence="2">4.2.1.1</ecNumber>
    </recommendedName>
</protein>
<feature type="binding site" evidence="6">
    <location>
        <position position="171"/>
    </location>
    <ligand>
        <name>Zn(2+)</name>
        <dbReference type="ChEBI" id="CHEBI:29105"/>
    </ligand>
</feature>
<comment type="cofactor">
    <cofactor evidence="6">
        <name>Zn(2+)</name>
        <dbReference type="ChEBI" id="CHEBI:29105"/>
    </cofactor>
    <text evidence="6">Binds 1 zinc ion per subunit.</text>
</comment>